<keyword evidence="6 8" id="KW-0406">Ion transport</keyword>
<keyword evidence="7 8" id="KW-0472">Membrane</keyword>
<evidence type="ECO:0000256" key="7">
    <source>
        <dbReference type="ARBA" id="ARBA00023136"/>
    </source>
</evidence>
<dbReference type="GO" id="GO:0016020">
    <property type="term" value="C:membrane"/>
    <property type="evidence" value="ECO:0007669"/>
    <property type="project" value="UniProtKB-SubCell"/>
</dbReference>
<organism evidence="9 10">
    <name type="scientific">Periophthalmus magnuspinnatus</name>
    <dbReference type="NCBI Taxonomy" id="409849"/>
    <lineage>
        <taxon>Eukaryota</taxon>
        <taxon>Metazoa</taxon>
        <taxon>Chordata</taxon>
        <taxon>Craniata</taxon>
        <taxon>Vertebrata</taxon>
        <taxon>Euteleostomi</taxon>
        <taxon>Actinopterygii</taxon>
        <taxon>Neopterygii</taxon>
        <taxon>Teleostei</taxon>
        <taxon>Neoteleostei</taxon>
        <taxon>Acanthomorphata</taxon>
        <taxon>Gobiaria</taxon>
        <taxon>Gobiiformes</taxon>
        <taxon>Gobioidei</taxon>
        <taxon>Gobiidae</taxon>
        <taxon>Oxudercinae</taxon>
        <taxon>Periophthalmus</taxon>
    </lineage>
</organism>
<dbReference type="Gene3D" id="1.20.5.780">
    <property type="entry name" value="Single helix bin"/>
    <property type="match status" value="1"/>
</dbReference>
<comment type="subcellular location">
    <subcellularLocation>
        <location evidence="1">Membrane</location>
        <topology evidence="1">Single-pass type I membrane protein</topology>
    </subcellularLocation>
</comment>
<dbReference type="Pfam" id="PF02038">
    <property type="entry name" value="ATP1G1_PLM_MAT8"/>
    <property type="match status" value="1"/>
</dbReference>
<dbReference type="InterPro" id="IPR000272">
    <property type="entry name" value="Ion-transport_regulator_FXYD"/>
</dbReference>
<evidence type="ECO:0000256" key="6">
    <source>
        <dbReference type="ARBA" id="ARBA00023065"/>
    </source>
</evidence>
<evidence type="ECO:0000256" key="4">
    <source>
        <dbReference type="ARBA" id="ARBA00022692"/>
    </source>
</evidence>
<sequence length="82" mass="9012">MEMNVLFLSSLFVMYSSSPDVLLSSVDYKTLRFGGLSLAVVLFTLGILLILSKPSCSCSFRTSGDEEAQEETMIISKCKKTC</sequence>
<dbReference type="STRING" id="409849.ENSPMGP00000011640"/>
<reference evidence="9" key="2">
    <citation type="submission" date="2025-09" db="UniProtKB">
        <authorList>
            <consortium name="Ensembl"/>
        </authorList>
    </citation>
    <scope>IDENTIFICATION</scope>
</reference>
<keyword evidence="4 8" id="KW-0812">Transmembrane</keyword>
<evidence type="ECO:0000256" key="5">
    <source>
        <dbReference type="ARBA" id="ARBA00022729"/>
    </source>
</evidence>
<evidence type="ECO:0000313" key="9">
    <source>
        <dbReference type="Ensembl" id="ENSPMGP00000011640.1"/>
    </source>
</evidence>
<dbReference type="GO" id="GO:0017080">
    <property type="term" value="F:sodium channel regulator activity"/>
    <property type="evidence" value="ECO:0007669"/>
    <property type="project" value="TreeGrafter"/>
</dbReference>
<keyword evidence="5" id="KW-0732">Signal</keyword>
<reference evidence="9" key="1">
    <citation type="submission" date="2025-08" db="UniProtKB">
        <authorList>
            <consortium name="Ensembl"/>
        </authorList>
    </citation>
    <scope>IDENTIFICATION</scope>
</reference>
<keyword evidence="10" id="KW-1185">Reference proteome</keyword>
<dbReference type="Proteomes" id="UP000261520">
    <property type="component" value="Unplaced"/>
</dbReference>
<dbReference type="PANTHER" id="PTHR14132">
    <property type="entry name" value="SODIUM/POTASSIUM-TRANSPORTING ATPASE SUBUNIT GAMMA"/>
    <property type="match status" value="1"/>
</dbReference>
<protein>
    <recommendedName>
        <fullName evidence="8">FXYD domain-containing ion transport regulator</fullName>
    </recommendedName>
</protein>
<name>A0A3B4A4I6_9GOBI</name>
<dbReference type="PANTHER" id="PTHR14132:SF15">
    <property type="entry name" value="FXYD DOMAIN-CONTAINING ION TRANSPORT REGULATOR 6-RELATED"/>
    <property type="match status" value="1"/>
</dbReference>
<dbReference type="Ensembl" id="ENSPMGT00000012423.1">
    <property type="protein sequence ID" value="ENSPMGP00000011640.1"/>
    <property type="gene ID" value="ENSPMGG00000009643.1"/>
</dbReference>
<evidence type="ECO:0000256" key="3">
    <source>
        <dbReference type="ARBA" id="ARBA00022448"/>
    </source>
</evidence>
<evidence type="ECO:0000256" key="8">
    <source>
        <dbReference type="RuleBase" id="RU364131"/>
    </source>
</evidence>
<evidence type="ECO:0000256" key="1">
    <source>
        <dbReference type="ARBA" id="ARBA00004479"/>
    </source>
</evidence>
<accession>A0A3B4A4I6</accession>
<dbReference type="GO" id="GO:0006811">
    <property type="term" value="P:monoatomic ion transport"/>
    <property type="evidence" value="ECO:0007669"/>
    <property type="project" value="UniProtKB-KW"/>
</dbReference>
<dbReference type="AlphaFoldDB" id="A0A3B4A4I6"/>
<comment type="similarity">
    <text evidence="2 8">Belongs to the FXYD family.</text>
</comment>
<keyword evidence="3 8" id="KW-0813">Transport</keyword>
<proteinExistence type="inferred from homology"/>
<dbReference type="GO" id="GO:0043269">
    <property type="term" value="P:regulation of monoatomic ion transport"/>
    <property type="evidence" value="ECO:0007669"/>
    <property type="project" value="InterPro"/>
</dbReference>
<keyword evidence="8" id="KW-1133">Transmembrane helix</keyword>
<evidence type="ECO:0000313" key="10">
    <source>
        <dbReference type="Proteomes" id="UP000261520"/>
    </source>
</evidence>
<evidence type="ECO:0000256" key="2">
    <source>
        <dbReference type="ARBA" id="ARBA00005948"/>
    </source>
</evidence>
<feature type="transmembrane region" description="Helical" evidence="8">
    <location>
        <begin position="33"/>
        <end position="51"/>
    </location>
</feature>